<evidence type="ECO:0000259" key="1">
    <source>
        <dbReference type="Pfam" id="PF03078"/>
    </source>
</evidence>
<gene>
    <name evidence="2" type="ORF">AALP_AAs48615U000100</name>
</gene>
<evidence type="ECO:0000313" key="3">
    <source>
        <dbReference type="Proteomes" id="UP000029120"/>
    </source>
</evidence>
<feature type="domain" description="Arabidopsis retrotransposon Orf1 C-terminal" evidence="1">
    <location>
        <begin position="22"/>
        <end position="172"/>
    </location>
</feature>
<accession>A0A087G1L1</accession>
<name>A0A087G1L1_ARAAL</name>
<organism evidence="2 3">
    <name type="scientific">Arabis alpina</name>
    <name type="common">Alpine rock-cress</name>
    <dbReference type="NCBI Taxonomy" id="50452"/>
    <lineage>
        <taxon>Eukaryota</taxon>
        <taxon>Viridiplantae</taxon>
        <taxon>Streptophyta</taxon>
        <taxon>Embryophyta</taxon>
        <taxon>Tracheophyta</taxon>
        <taxon>Spermatophyta</taxon>
        <taxon>Magnoliopsida</taxon>
        <taxon>eudicotyledons</taxon>
        <taxon>Gunneridae</taxon>
        <taxon>Pentapetalae</taxon>
        <taxon>rosids</taxon>
        <taxon>malvids</taxon>
        <taxon>Brassicales</taxon>
        <taxon>Brassicaceae</taxon>
        <taxon>Arabideae</taxon>
        <taxon>Arabis</taxon>
    </lineage>
</organism>
<reference evidence="3" key="1">
    <citation type="journal article" date="2015" name="Nat. Plants">
        <title>Genome expansion of Arabis alpina linked with retrotransposition and reduced symmetric DNA methylation.</title>
        <authorList>
            <person name="Willing E.M."/>
            <person name="Rawat V."/>
            <person name="Mandakova T."/>
            <person name="Maumus F."/>
            <person name="James G.V."/>
            <person name="Nordstroem K.J."/>
            <person name="Becker C."/>
            <person name="Warthmann N."/>
            <person name="Chica C."/>
            <person name="Szarzynska B."/>
            <person name="Zytnicki M."/>
            <person name="Albani M.C."/>
            <person name="Kiefer C."/>
            <person name="Bergonzi S."/>
            <person name="Castaings L."/>
            <person name="Mateos J.L."/>
            <person name="Berns M.C."/>
            <person name="Bujdoso N."/>
            <person name="Piofczyk T."/>
            <person name="de Lorenzo L."/>
            <person name="Barrero-Sicilia C."/>
            <person name="Mateos I."/>
            <person name="Piednoel M."/>
            <person name="Hagmann J."/>
            <person name="Chen-Min-Tao R."/>
            <person name="Iglesias-Fernandez R."/>
            <person name="Schuster S.C."/>
            <person name="Alonso-Blanco C."/>
            <person name="Roudier F."/>
            <person name="Carbonero P."/>
            <person name="Paz-Ares J."/>
            <person name="Davis S.J."/>
            <person name="Pecinka A."/>
            <person name="Quesneville H."/>
            <person name="Colot V."/>
            <person name="Lysak M.A."/>
            <person name="Weigel D."/>
            <person name="Coupland G."/>
            <person name="Schneeberger K."/>
        </authorList>
    </citation>
    <scope>NUCLEOTIDE SEQUENCE [LARGE SCALE GENOMIC DNA]</scope>
    <source>
        <strain evidence="3">cv. Pajares</strain>
    </source>
</reference>
<proteinExistence type="predicted"/>
<dbReference type="OrthoDB" id="1112236at2759"/>
<keyword evidence="3" id="KW-1185">Reference proteome</keyword>
<dbReference type="eggNOG" id="KOG0017">
    <property type="taxonomic scope" value="Eukaryota"/>
</dbReference>
<sequence>MAKRIKETWDDYDSLFYNQWLRVTMLPTRIAVRHALRELGIYDEVTGLLERSGLGRITTSHHDLYPDLVRQFFATLRVFYPTDAAHTGGNGTVTFMIEGVRYRLSIRDICGIYGFPLERDNVIIPPAFSETKGFWRLFGAGEFSGNKVSHTDIRHPVLRYMIRLLSNTVLYQNEPGKGAVLTERLLEQKNTPFTLKAGTSFRAGSLITPIMELCCIDCKRYGAIRVTSSMDSRHMVSATWIGGDCQWLIRDDSRRQFQVLLPLPELTDLRGGTDALYFLPDQLQAVISRRTTCRVSSSHRGSSSASAAAGSFSSARRLAPTPQVDMDPVQRWVVTSIQTLWDAFADLSHCGCVRPRSPTPPPASPPPAIALDDDFAEIDAYED</sequence>
<dbReference type="InterPro" id="IPR004312">
    <property type="entry name" value="ATHILA_Orf1_C"/>
</dbReference>
<evidence type="ECO:0000313" key="2">
    <source>
        <dbReference type="EMBL" id="KFK23763.1"/>
    </source>
</evidence>
<dbReference type="Pfam" id="PF03078">
    <property type="entry name" value="ATHILA"/>
    <property type="match status" value="1"/>
</dbReference>
<dbReference type="Proteomes" id="UP000029120">
    <property type="component" value="Unassembled WGS sequence"/>
</dbReference>
<dbReference type="Gramene" id="KFK23763">
    <property type="protein sequence ID" value="KFK23763"/>
    <property type="gene ID" value="AALP_AAs48615U000100"/>
</dbReference>
<dbReference type="EMBL" id="KL975509">
    <property type="protein sequence ID" value="KFK23763.1"/>
    <property type="molecule type" value="Genomic_DNA"/>
</dbReference>
<protein>
    <recommendedName>
        <fullName evidence="1">Arabidopsis retrotransposon Orf1 C-terminal domain-containing protein</fullName>
    </recommendedName>
</protein>
<dbReference type="AlphaFoldDB" id="A0A087G1L1"/>